<dbReference type="Proteomes" id="UP001295684">
    <property type="component" value="Unassembled WGS sequence"/>
</dbReference>
<dbReference type="EMBL" id="CAMPGE010015002">
    <property type="protein sequence ID" value="CAI2373645.1"/>
    <property type="molecule type" value="Genomic_DNA"/>
</dbReference>
<protein>
    <submittedName>
        <fullName evidence="1">Uncharacterized protein</fullName>
    </submittedName>
</protein>
<keyword evidence="2" id="KW-1185">Reference proteome</keyword>
<organism evidence="1 2">
    <name type="scientific">Euplotes crassus</name>
    <dbReference type="NCBI Taxonomy" id="5936"/>
    <lineage>
        <taxon>Eukaryota</taxon>
        <taxon>Sar</taxon>
        <taxon>Alveolata</taxon>
        <taxon>Ciliophora</taxon>
        <taxon>Intramacronucleata</taxon>
        <taxon>Spirotrichea</taxon>
        <taxon>Hypotrichia</taxon>
        <taxon>Euplotida</taxon>
        <taxon>Euplotidae</taxon>
        <taxon>Moneuplotes</taxon>
    </lineage>
</organism>
<name>A0AAD1XJA7_EUPCR</name>
<dbReference type="AlphaFoldDB" id="A0AAD1XJA7"/>
<evidence type="ECO:0000313" key="1">
    <source>
        <dbReference type="EMBL" id="CAI2373645.1"/>
    </source>
</evidence>
<comment type="caution">
    <text evidence="1">The sequence shown here is derived from an EMBL/GenBank/DDBJ whole genome shotgun (WGS) entry which is preliminary data.</text>
</comment>
<proteinExistence type="predicted"/>
<accession>A0AAD1XJA7</accession>
<gene>
    <name evidence="1" type="ORF">ECRASSUSDP1_LOCUS14991</name>
</gene>
<evidence type="ECO:0000313" key="2">
    <source>
        <dbReference type="Proteomes" id="UP001295684"/>
    </source>
</evidence>
<sequence length="146" mass="16731">MCKFLLLQRLESPSWYFSDSSSSSLILDSSESLMDFIPTDICFPDLSNLTELLFFFQATTWICLEVISLLDLESKLINCIQRVFMDHSWLTQYLGFCKIVILLEEISSLAPSSTCSGWDDKISLFCFVIILGCSVFKLRSLYICRS</sequence>
<reference evidence="1" key="1">
    <citation type="submission" date="2023-07" db="EMBL/GenBank/DDBJ databases">
        <authorList>
            <consortium name="AG Swart"/>
            <person name="Singh M."/>
            <person name="Singh A."/>
            <person name="Seah K."/>
            <person name="Emmerich C."/>
        </authorList>
    </citation>
    <scope>NUCLEOTIDE SEQUENCE</scope>
    <source>
        <strain evidence="1">DP1</strain>
    </source>
</reference>